<evidence type="ECO:0000313" key="2">
    <source>
        <dbReference type="EMBL" id="ACI64909.1"/>
    </source>
</evidence>
<accession>B5YN25</accession>
<keyword evidence="3" id="KW-1185">Reference proteome</keyword>
<dbReference type="GeneID" id="7444133"/>
<feature type="region of interest" description="Disordered" evidence="1">
    <location>
        <begin position="110"/>
        <end position="129"/>
    </location>
</feature>
<dbReference type="KEGG" id="tps:THAPS_6997"/>
<dbReference type="PaxDb" id="35128-Thaps6997"/>
<name>B5YN25_THAPS</name>
<dbReference type="Proteomes" id="UP000001449">
    <property type="component" value="Chromosome 7"/>
</dbReference>
<protein>
    <submittedName>
        <fullName evidence="2">Uncharacterized protein</fullName>
    </submittedName>
</protein>
<feature type="region of interest" description="Disordered" evidence="1">
    <location>
        <begin position="1"/>
        <end position="32"/>
    </location>
</feature>
<dbReference type="InParanoid" id="B5YN25"/>
<reference evidence="2 3" key="2">
    <citation type="journal article" date="2008" name="Nature">
        <title>The Phaeodactylum genome reveals the evolutionary history of diatom genomes.</title>
        <authorList>
            <person name="Bowler C."/>
            <person name="Allen A.E."/>
            <person name="Badger J.H."/>
            <person name="Grimwood J."/>
            <person name="Jabbari K."/>
            <person name="Kuo A."/>
            <person name="Maheswari U."/>
            <person name="Martens C."/>
            <person name="Maumus F."/>
            <person name="Otillar R.P."/>
            <person name="Rayko E."/>
            <person name="Salamov A."/>
            <person name="Vandepoele K."/>
            <person name="Beszteri B."/>
            <person name="Gruber A."/>
            <person name="Heijde M."/>
            <person name="Katinka M."/>
            <person name="Mock T."/>
            <person name="Valentin K."/>
            <person name="Verret F."/>
            <person name="Berges J.A."/>
            <person name="Brownlee C."/>
            <person name="Cadoret J.P."/>
            <person name="Chiovitti A."/>
            <person name="Choi C.J."/>
            <person name="Coesel S."/>
            <person name="De Martino A."/>
            <person name="Detter J.C."/>
            <person name="Durkin C."/>
            <person name="Falciatore A."/>
            <person name="Fournet J."/>
            <person name="Haruta M."/>
            <person name="Huysman M.J."/>
            <person name="Jenkins B.D."/>
            <person name="Jiroutova K."/>
            <person name="Jorgensen R.E."/>
            <person name="Joubert Y."/>
            <person name="Kaplan A."/>
            <person name="Kroger N."/>
            <person name="Kroth P.G."/>
            <person name="La Roche J."/>
            <person name="Lindquist E."/>
            <person name="Lommer M."/>
            <person name="Martin-Jezequel V."/>
            <person name="Lopez P.J."/>
            <person name="Lucas S."/>
            <person name="Mangogna M."/>
            <person name="McGinnis K."/>
            <person name="Medlin L.K."/>
            <person name="Montsant A."/>
            <person name="Oudot-Le Secq M.P."/>
            <person name="Napoli C."/>
            <person name="Obornik M."/>
            <person name="Parker M.S."/>
            <person name="Petit J.L."/>
            <person name="Porcel B.M."/>
            <person name="Poulsen N."/>
            <person name="Robison M."/>
            <person name="Rychlewski L."/>
            <person name="Rynearson T.A."/>
            <person name="Schmutz J."/>
            <person name="Shapiro H."/>
            <person name="Siaut M."/>
            <person name="Stanley M."/>
            <person name="Sussman M.R."/>
            <person name="Taylor A.R."/>
            <person name="Vardi A."/>
            <person name="von Dassow P."/>
            <person name="Vyverman W."/>
            <person name="Willis A."/>
            <person name="Wyrwicz L.S."/>
            <person name="Rokhsar D.S."/>
            <person name="Weissenbach J."/>
            <person name="Armbrust E.V."/>
            <person name="Green B.R."/>
            <person name="Van de Peer Y."/>
            <person name="Grigoriev I.V."/>
        </authorList>
    </citation>
    <scope>NUCLEOTIDE SEQUENCE [LARGE SCALE GENOMIC DNA]</scope>
    <source>
        <strain evidence="2 3">CCMP1335</strain>
    </source>
</reference>
<gene>
    <name evidence="2" type="ORF">THAPS_6997</name>
</gene>
<reference evidence="2 3" key="1">
    <citation type="journal article" date="2004" name="Science">
        <title>The genome of the diatom Thalassiosira pseudonana: ecology, evolution, and metabolism.</title>
        <authorList>
            <person name="Armbrust E.V."/>
            <person name="Berges J.A."/>
            <person name="Bowler C."/>
            <person name="Green B.R."/>
            <person name="Martinez D."/>
            <person name="Putnam N.H."/>
            <person name="Zhou S."/>
            <person name="Allen A.E."/>
            <person name="Apt K.E."/>
            <person name="Bechner M."/>
            <person name="Brzezinski M.A."/>
            <person name="Chaal B.K."/>
            <person name="Chiovitti A."/>
            <person name="Davis A.K."/>
            <person name="Demarest M.S."/>
            <person name="Detter J.C."/>
            <person name="Glavina T."/>
            <person name="Goodstein D."/>
            <person name="Hadi M.Z."/>
            <person name="Hellsten U."/>
            <person name="Hildebrand M."/>
            <person name="Jenkins B.D."/>
            <person name="Jurka J."/>
            <person name="Kapitonov V.V."/>
            <person name="Kroger N."/>
            <person name="Lau W.W."/>
            <person name="Lane T.W."/>
            <person name="Larimer F.W."/>
            <person name="Lippmeier J.C."/>
            <person name="Lucas S."/>
            <person name="Medina M."/>
            <person name="Montsant A."/>
            <person name="Obornik M."/>
            <person name="Parker M.S."/>
            <person name="Palenik B."/>
            <person name="Pazour G.J."/>
            <person name="Richardson P.M."/>
            <person name="Rynearson T.A."/>
            <person name="Saito M.A."/>
            <person name="Schwartz D.C."/>
            <person name="Thamatrakoln K."/>
            <person name="Valentin K."/>
            <person name="Vardi A."/>
            <person name="Wilkerson F.P."/>
            <person name="Rokhsar D.S."/>
        </authorList>
    </citation>
    <scope>NUCLEOTIDE SEQUENCE [LARGE SCALE GENOMIC DNA]</scope>
    <source>
        <strain evidence="2 3">CCMP1335</strain>
    </source>
</reference>
<sequence>MSSGTQRNQKKECESTDPFVIPGPKMGPRPQDFDEEIVRKAPTFVKWMKLLPGEKIKYAGREFTKGFGEDEERLMRRIMIARRNNLKDHAVLKKARAMEAERVRAEAMAAKAPGMRGRKRIKSEDGSEGFEDSLDLEGLLNMPSKIPTNPSGTKRRQIAGKLRTPEEEVMTEMDISAVKATRSYQKWLALPDGETFTYNQTYTKGEGDHDWLLKKNIWRRMRYRRENRKMVAELQGESVDQWNDWKAPVAERKPPPEPGFAGGDVNAAVAAAAAAAVVSYASEPGIDADEIAALDAESAVHDPLVTTSALDAAAKLAASVAGLGEDDAVQQV</sequence>
<organism evidence="2 3">
    <name type="scientific">Thalassiosira pseudonana</name>
    <name type="common">Marine diatom</name>
    <name type="synonym">Cyclotella nana</name>
    <dbReference type="NCBI Taxonomy" id="35128"/>
    <lineage>
        <taxon>Eukaryota</taxon>
        <taxon>Sar</taxon>
        <taxon>Stramenopiles</taxon>
        <taxon>Ochrophyta</taxon>
        <taxon>Bacillariophyta</taxon>
        <taxon>Coscinodiscophyceae</taxon>
        <taxon>Thalassiosirophycidae</taxon>
        <taxon>Thalassiosirales</taxon>
        <taxon>Thalassiosiraceae</taxon>
        <taxon>Thalassiosira</taxon>
    </lineage>
</organism>
<evidence type="ECO:0000256" key="1">
    <source>
        <dbReference type="SAM" id="MobiDB-lite"/>
    </source>
</evidence>
<proteinExistence type="predicted"/>
<dbReference type="RefSeq" id="XP_002296192.1">
    <property type="nucleotide sequence ID" value="XM_002296156.1"/>
</dbReference>
<evidence type="ECO:0000313" key="3">
    <source>
        <dbReference type="Proteomes" id="UP000001449"/>
    </source>
</evidence>
<dbReference type="HOGENOM" id="CLU_838090_0_0_1"/>
<dbReference type="AlphaFoldDB" id="B5YN25"/>
<dbReference type="EMBL" id="CP001160">
    <property type="protein sequence ID" value="ACI64909.1"/>
    <property type="molecule type" value="Genomic_DNA"/>
</dbReference>